<dbReference type="Pfam" id="PF13091">
    <property type="entry name" value="PLDc_2"/>
    <property type="match status" value="2"/>
</dbReference>
<dbReference type="PANTHER" id="PTHR43856">
    <property type="entry name" value="CARDIOLIPIN HYDROLASE"/>
    <property type="match status" value="1"/>
</dbReference>
<dbReference type="KEGG" id="ngg:RG540_CH44670"/>
<keyword evidence="8" id="KW-0378">Hydrolase</keyword>
<evidence type="ECO:0000256" key="11">
    <source>
        <dbReference type="ARBA" id="ARBA00029594"/>
    </source>
</evidence>
<dbReference type="PATRIC" id="fig|1028800.3.peg.4529"/>
<organism evidence="13 14">
    <name type="scientific">Neorhizobium galegae bv. orientalis str. HAMBI 540</name>
    <dbReference type="NCBI Taxonomy" id="1028800"/>
    <lineage>
        <taxon>Bacteria</taxon>
        <taxon>Pseudomonadati</taxon>
        <taxon>Pseudomonadota</taxon>
        <taxon>Alphaproteobacteria</taxon>
        <taxon>Hyphomicrobiales</taxon>
        <taxon>Rhizobiaceae</taxon>
        <taxon>Rhizobium/Agrobacterium group</taxon>
        <taxon>Neorhizobium</taxon>
    </lineage>
</organism>
<evidence type="ECO:0000259" key="12">
    <source>
        <dbReference type="PROSITE" id="PS50035"/>
    </source>
</evidence>
<dbReference type="InterPro" id="IPR001736">
    <property type="entry name" value="PLipase_D/transphosphatidylase"/>
</dbReference>
<dbReference type="GO" id="GO:0004630">
    <property type="term" value="F:phospholipase D activity"/>
    <property type="evidence" value="ECO:0007669"/>
    <property type="project" value="UniProtKB-EC"/>
</dbReference>
<evidence type="ECO:0000313" key="13">
    <source>
        <dbReference type="EMBL" id="CDN50608.1"/>
    </source>
</evidence>
<protein>
    <recommendedName>
        <fullName evidence="6">Phospholipase D</fullName>
        <ecNumber evidence="5">3.1.4.4</ecNumber>
    </recommendedName>
    <alternativeName>
        <fullName evidence="11">Choline phosphatase</fullName>
    </alternativeName>
</protein>
<dbReference type="HOGENOM" id="CLU_018010_1_0_5"/>
<dbReference type="SUPFAM" id="SSF56024">
    <property type="entry name" value="Phospholipase D/nuclease"/>
    <property type="match status" value="2"/>
</dbReference>
<evidence type="ECO:0000256" key="10">
    <source>
        <dbReference type="ARBA" id="ARBA00023098"/>
    </source>
</evidence>
<evidence type="ECO:0000256" key="2">
    <source>
        <dbReference type="ARBA" id="ARBA00003145"/>
    </source>
</evidence>
<evidence type="ECO:0000313" key="14">
    <source>
        <dbReference type="Proteomes" id="UP000028181"/>
    </source>
</evidence>
<evidence type="ECO:0000256" key="5">
    <source>
        <dbReference type="ARBA" id="ARBA00012027"/>
    </source>
</evidence>
<dbReference type="GO" id="GO:0005576">
    <property type="term" value="C:extracellular region"/>
    <property type="evidence" value="ECO:0007669"/>
    <property type="project" value="UniProtKB-SubCell"/>
</dbReference>
<dbReference type="InterPro" id="IPR051406">
    <property type="entry name" value="PLD_domain"/>
</dbReference>
<dbReference type="InterPro" id="IPR025202">
    <property type="entry name" value="PLD-like_dom"/>
</dbReference>
<comment type="subcellular location">
    <subcellularLocation>
        <location evidence="3">Secreted</location>
    </subcellularLocation>
</comment>
<name>A0A068SWK0_NEOGA</name>
<keyword evidence="7" id="KW-0964">Secreted</keyword>
<evidence type="ECO:0000256" key="3">
    <source>
        <dbReference type="ARBA" id="ARBA00004613"/>
    </source>
</evidence>
<evidence type="ECO:0000256" key="7">
    <source>
        <dbReference type="ARBA" id="ARBA00022525"/>
    </source>
</evidence>
<dbReference type="EMBL" id="HG938353">
    <property type="protein sequence ID" value="CDN50608.1"/>
    <property type="molecule type" value="Genomic_DNA"/>
</dbReference>
<reference evidence="14" key="1">
    <citation type="journal article" date="2014" name="BMC Genomics">
        <title>Genome sequencing of two Neorhizobium galegae strains reveals a noeT gene responsible for the unusual acetylation of the nodulation factors.</title>
        <authorList>
            <person name="Osterman J."/>
            <person name="Marsh J."/>
            <person name="Laine P.K."/>
            <person name="Zeng Z."/>
            <person name="Alatalo E."/>
            <person name="Sullivan J.T."/>
            <person name="Young J.P."/>
            <person name="Thomas-Oates J."/>
            <person name="Paulin L."/>
            <person name="Lindstrom K."/>
        </authorList>
    </citation>
    <scope>NUCLEOTIDE SEQUENCE [LARGE SCALE GENOMIC DNA]</scope>
    <source>
        <strain evidence="14">HAMBI 540</strain>
    </source>
</reference>
<dbReference type="GO" id="GO:0016891">
    <property type="term" value="F:RNA endonuclease activity producing 5'-phosphomonoesters, hydrolytic mechanism"/>
    <property type="evidence" value="ECO:0007669"/>
    <property type="project" value="TreeGrafter"/>
</dbReference>
<evidence type="ECO:0000256" key="6">
    <source>
        <dbReference type="ARBA" id="ARBA00018392"/>
    </source>
</evidence>
<dbReference type="Gene3D" id="3.30.870.10">
    <property type="entry name" value="Endonuclease Chain A"/>
    <property type="match status" value="2"/>
</dbReference>
<evidence type="ECO:0000256" key="1">
    <source>
        <dbReference type="ARBA" id="ARBA00000798"/>
    </source>
</evidence>
<comment type="catalytic activity">
    <reaction evidence="1">
        <text>a 1,2-diacyl-sn-glycero-3-phosphocholine + H2O = a 1,2-diacyl-sn-glycero-3-phosphate + choline + H(+)</text>
        <dbReference type="Rhea" id="RHEA:14445"/>
        <dbReference type="ChEBI" id="CHEBI:15354"/>
        <dbReference type="ChEBI" id="CHEBI:15377"/>
        <dbReference type="ChEBI" id="CHEBI:15378"/>
        <dbReference type="ChEBI" id="CHEBI:57643"/>
        <dbReference type="ChEBI" id="CHEBI:58608"/>
        <dbReference type="EC" id="3.1.4.4"/>
    </reaction>
</comment>
<keyword evidence="10" id="KW-0443">Lipid metabolism</keyword>
<dbReference type="PANTHER" id="PTHR43856:SF1">
    <property type="entry name" value="MITOCHONDRIAL CARDIOLIPIN HYDROLASE"/>
    <property type="match status" value="1"/>
</dbReference>
<evidence type="ECO:0000256" key="4">
    <source>
        <dbReference type="ARBA" id="ARBA00008664"/>
    </source>
</evidence>
<dbReference type="PROSITE" id="PS50035">
    <property type="entry name" value="PLD"/>
    <property type="match status" value="1"/>
</dbReference>
<dbReference type="EC" id="3.1.4.4" evidence="5"/>
<comment type="function">
    <text evidence="2">Could be a virulence factor.</text>
</comment>
<comment type="similarity">
    <text evidence="4">Belongs to the phospholipase D family.</text>
</comment>
<evidence type="ECO:0000256" key="9">
    <source>
        <dbReference type="ARBA" id="ARBA00022963"/>
    </source>
</evidence>
<proteinExistence type="inferred from homology"/>
<keyword evidence="9" id="KW-0442">Lipid degradation</keyword>
<dbReference type="GO" id="GO:0006793">
    <property type="term" value="P:phosphorus metabolic process"/>
    <property type="evidence" value="ECO:0007669"/>
    <property type="project" value="UniProtKB-ARBA"/>
</dbReference>
<dbReference type="AlphaFoldDB" id="A0A068SWK0"/>
<dbReference type="eggNOG" id="COG1502">
    <property type="taxonomic scope" value="Bacteria"/>
</dbReference>
<keyword evidence="14" id="KW-1185">Reference proteome</keyword>
<dbReference type="GO" id="GO:0016042">
    <property type="term" value="P:lipid catabolic process"/>
    <property type="evidence" value="ECO:0007669"/>
    <property type="project" value="UniProtKB-KW"/>
</dbReference>
<dbReference type="Proteomes" id="UP000028181">
    <property type="component" value="Chromosome I"/>
</dbReference>
<accession>A0A068SWK0</accession>
<evidence type="ECO:0000256" key="8">
    <source>
        <dbReference type="ARBA" id="ARBA00022801"/>
    </source>
</evidence>
<sequence length="657" mass="72762">MAMSRIVKANAWCNNEVGYLAWRTDGIIKDCLGFMITRIHFDLAGNEVARRVLPAWVAFDTQSNPRGEEQDTSVWPIQKFSWRDLTLRRSRNETVLREGEFKVRYEVVPLGLAGPGRLPVPPSATATFLDDAGKPRYKGDPIPLFFCGEPVLTDELLVTGRFGKATVAFNNGILSTQNLRKQLKTPDGKTPSKSEVLRRIADRRDPLRWFLGGDALKTVKGFFDLAEKLDADIYLALYELHDEELIDLIDTHHARIHLILSTAGKSKDGKTWDTTNEAARGRLRAKLGDRLQNRMFNNSKHIGHNKFGVLVSRTGEPITVLTGSTNWTSTGLCGQTNNAVMIEDMKLAEVYLGYWQRLLADVIPEPAPLSKPNNVDQGPQLRADGATPHPLDIASVAPSAKVTAWFSPNMSKVSVPRQNPATPPDMQDVFDLMRGAKQALLFLSFYPAQQGRNSIIGEAVKIAAEKPDLLVLGAISAPQAMPNYEIPVREDDADEEDGATKAPAPSIYQLKGAPRVMMVRASAIRDLIGDFQRELLTAGTAIIHDKIVVIDPLSQTDCVVITGSHNLGFKASYANDENMLIIRGAPQLAAAYAVHVLDVQDHYRYRAVLEEQRRKVLLTGATPPKASIGHGFLHTDDGWQAPYFDGRKGDELRYFAR</sequence>
<feature type="domain" description="PLD phosphodiesterase" evidence="12">
    <location>
        <begin position="539"/>
        <end position="571"/>
    </location>
</feature>
<gene>
    <name evidence="13" type="ORF">RG540_CH44670</name>
</gene>